<proteinExistence type="predicted"/>
<feature type="domain" description="Cation efflux protein transmembrane" evidence="6">
    <location>
        <begin position="14"/>
        <end position="185"/>
    </location>
</feature>
<evidence type="ECO:0000256" key="5">
    <source>
        <dbReference type="SAM" id="Phobius"/>
    </source>
</evidence>
<dbReference type="OrthoDB" id="3254729at2"/>
<gene>
    <name evidence="7" type="ORF">EG850_08270</name>
</gene>
<comment type="subcellular location">
    <subcellularLocation>
        <location evidence="1">Membrane</location>
        <topology evidence="1">Multi-pass membrane protein</topology>
    </subcellularLocation>
</comment>
<feature type="transmembrane region" description="Helical" evidence="5">
    <location>
        <begin position="46"/>
        <end position="64"/>
    </location>
</feature>
<name>A0A3P3VUZ0_9MICO</name>
<reference evidence="7 8" key="1">
    <citation type="submission" date="2018-11" db="EMBL/GenBank/DDBJ databases">
        <title>YIM 102482-1 draft genome.</title>
        <authorList>
            <person name="Li G."/>
            <person name="Jiang Y."/>
        </authorList>
    </citation>
    <scope>NUCLEOTIDE SEQUENCE [LARGE SCALE GENOMIC DNA]</scope>
    <source>
        <strain evidence="7 8">YIM 102482-1</strain>
    </source>
</reference>
<evidence type="ECO:0000256" key="1">
    <source>
        <dbReference type="ARBA" id="ARBA00004141"/>
    </source>
</evidence>
<evidence type="ECO:0000313" key="7">
    <source>
        <dbReference type="EMBL" id="RRJ86631.1"/>
    </source>
</evidence>
<keyword evidence="2 5" id="KW-0812">Transmembrane</keyword>
<dbReference type="Proteomes" id="UP000274391">
    <property type="component" value="Unassembled WGS sequence"/>
</dbReference>
<dbReference type="AlphaFoldDB" id="A0A3P3VUZ0"/>
<evidence type="ECO:0000256" key="4">
    <source>
        <dbReference type="ARBA" id="ARBA00023136"/>
    </source>
</evidence>
<dbReference type="GO" id="GO:0008324">
    <property type="term" value="F:monoatomic cation transmembrane transporter activity"/>
    <property type="evidence" value="ECO:0007669"/>
    <property type="project" value="InterPro"/>
</dbReference>
<dbReference type="Pfam" id="PF01545">
    <property type="entry name" value="Cation_efflux"/>
    <property type="match status" value="1"/>
</dbReference>
<dbReference type="EMBL" id="RQVS01000008">
    <property type="protein sequence ID" value="RRJ86631.1"/>
    <property type="molecule type" value="Genomic_DNA"/>
</dbReference>
<dbReference type="RefSeq" id="WP_124972407.1">
    <property type="nucleotide sequence ID" value="NZ_RQVS01000008.1"/>
</dbReference>
<dbReference type="GO" id="GO:0016020">
    <property type="term" value="C:membrane"/>
    <property type="evidence" value="ECO:0007669"/>
    <property type="project" value="UniProtKB-SubCell"/>
</dbReference>
<organism evidence="7 8">
    <name type="scientific">Gulosibacter macacae</name>
    <dbReference type="NCBI Taxonomy" id="2488791"/>
    <lineage>
        <taxon>Bacteria</taxon>
        <taxon>Bacillati</taxon>
        <taxon>Actinomycetota</taxon>
        <taxon>Actinomycetes</taxon>
        <taxon>Micrococcales</taxon>
        <taxon>Microbacteriaceae</taxon>
        <taxon>Gulosibacter</taxon>
    </lineage>
</organism>
<comment type="caution">
    <text evidence="7">The sequence shown here is derived from an EMBL/GenBank/DDBJ whole genome shotgun (WGS) entry which is preliminary data.</text>
</comment>
<feature type="transmembrane region" description="Helical" evidence="5">
    <location>
        <begin position="167"/>
        <end position="185"/>
    </location>
</feature>
<keyword evidence="4 5" id="KW-0472">Membrane</keyword>
<evidence type="ECO:0000313" key="8">
    <source>
        <dbReference type="Proteomes" id="UP000274391"/>
    </source>
</evidence>
<feature type="transmembrane region" description="Helical" evidence="5">
    <location>
        <begin position="73"/>
        <end position="90"/>
    </location>
</feature>
<evidence type="ECO:0000256" key="3">
    <source>
        <dbReference type="ARBA" id="ARBA00022989"/>
    </source>
</evidence>
<dbReference type="InterPro" id="IPR027469">
    <property type="entry name" value="Cation_efflux_TMD_sf"/>
</dbReference>
<evidence type="ECO:0000259" key="6">
    <source>
        <dbReference type="Pfam" id="PF01545"/>
    </source>
</evidence>
<evidence type="ECO:0000256" key="2">
    <source>
        <dbReference type="ARBA" id="ARBA00022692"/>
    </source>
</evidence>
<dbReference type="Gene3D" id="1.20.1510.10">
    <property type="entry name" value="Cation efflux protein transmembrane domain"/>
    <property type="match status" value="1"/>
</dbReference>
<feature type="transmembrane region" description="Helical" evidence="5">
    <location>
        <begin position="102"/>
        <end position="123"/>
    </location>
</feature>
<sequence length="209" mass="22175">MTETVSTRLRRAVLTVALLNLTYFFVEFAVALGIGSVSLFADSVDFLEDAAVNLLIFLALGWSLRTRAITGKVLAVIILIPAIAAAWQLIAKAANPEAPDPLSLVITAGGAAIINLICSLILARFSKQGGSLVRAAFLTARNDVIINVLIILLGLVTALTMSGWPDIVLGVVIIALNFFAAREVWEKATEEHLESKALQGEVGCSCGDE</sequence>
<accession>A0A3P3VUZ0</accession>
<dbReference type="InterPro" id="IPR058533">
    <property type="entry name" value="Cation_efflux_TM"/>
</dbReference>
<feature type="transmembrane region" description="Helical" evidence="5">
    <location>
        <begin position="12"/>
        <end position="34"/>
    </location>
</feature>
<keyword evidence="8" id="KW-1185">Reference proteome</keyword>
<keyword evidence="3 5" id="KW-1133">Transmembrane helix</keyword>
<protein>
    <submittedName>
        <fullName evidence="7">Cation transporter</fullName>
    </submittedName>
</protein>
<feature type="transmembrane region" description="Helical" evidence="5">
    <location>
        <begin position="144"/>
        <end position="161"/>
    </location>
</feature>
<dbReference type="SUPFAM" id="SSF161111">
    <property type="entry name" value="Cation efflux protein transmembrane domain-like"/>
    <property type="match status" value="1"/>
</dbReference>